<feature type="compositionally biased region" description="Low complexity" evidence="1">
    <location>
        <begin position="1"/>
        <end position="42"/>
    </location>
</feature>
<protein>
    <recommendedName>
        <fullName evidence="3">DUF3566 domain-containing protein</fullName>
    </recommendedName>
</protein>
<reference evidence="4" key="1">
    <citation type="submission" date="2020-02" db="EMBL/GenBank/DDBJ databases">
        <authorList>
            <person name="Meier V. D."/>
        </authorList>
    </citation>
    <scope>NUCLEOTIDE SEQUENCE</scope>
    <source>
        <strain evidence="4">AVDCRST_MAG07</strain>
    </source>
</reference>
<proteinExistence type="predicted"/>
<name>A0A6J4LCR1_9ACTN</name>
<evidence type="ECO:0000256" key="1">
    <source>
        <dbReference type="SAM" id="MobiDB-lite"/>
    </source>
</evidence>
<accession>A0A6J4LCR1</accession>
<dbReference type="Pfam" id="PF12089">
    <property type="entry name" value="DUF3566"/>
    <property type="match status" value="1"/>
</dbReference>
<organism evidence="4">
    <name type="scientific">uncultured Frankineae bacterium</name>
    <dbReference type="NCBI Taxonomy" id="437475"/>
    <lineage>
        <taxon>Bacteria</taxon>
        <taxon>Bacillati</taxon>
        <taxon>Actinomycetota</taxon>
        <taxon>Actinomycetes</taxon>
        <taxon>Frankiales</taxon>
        <taxon>environmental samples</taxon>
    </lineage>
</organism>
<evidence type="ECO:0000256" key="2">
    <source>
        <dbReference type="SAM" id="Phobius"/>
    </source>
</evidence>
<dbReference type="AlphaFoldDB" id="A0A6J4LCR1"/>
<evidence type="ECO:0000313" key="4">
    <source>
        <dbReference type="EMBL" id="CAA9328335.1"/>
    </source>
</evidence>
<dbReference type="EMBL" id="CADCUB010000085">
    <property type="protein sequence ID" value="CAA9328335.1"/>
    <property type="molecule type" value="Genomic_DNA"/>
</dbReference>
<keyword evidence="2" id="KW-1133">Transmembrane helix</keyword>
<feature type="region of interest" description="Disordered" evidence="1">
    <location>
        <begin position="1"/>
        <end position="80"/>
    </location>
</feature>
<feature type="domain" description="DUF3566" evidence="3">
    <location>
        <begin position="88"/>
        <end position="200"/>
    </location>
</feature>
<feature type="transmembrane region" description="Helical" evidence="2">
    <location>
        <begin position="100"/>
        <end position="128"/>
    </location>
</feature>
<sequence length="203" mass="20010">MTAPQGPDTATAPTATAPPATTGTSASGAAPAGAGVPQAASPAQPPAPSATPATGSTSVLSSASRRPPPRSAAAVRAEDRARPAARARKARLALKRIDPWSVFVFSLIAAVLLGIALVTAVAALYAVLDGLGVQSSVNQLFAEVVDADGPPLVTSRRVVGGAAVLAAVNVVLLTLLATLGALLYNLCASFTGGVEVTLGERDG</sequence>
<feature type="compositionally biased region" description="Low complexity" evidence="1">
    <location>
        <begin position="50"/>
        <end position="75"/>
    </location>
</feature>
<dbReference type="InterPro" id="IPR021949">
    <property type="entry name" value="DUF3566_TM"/>
</dbReference>
<keyword evidence="2" id="KW-0812">Transmembrane</keyword>
<gene>
    <name evidence="4" type="ORF">AVDCRST_MAG07-2097</name>
</gene>
<feature type="transmembrane region" description="Helical" evidence="2">
    <location>
        <begin position="158"/>
        <end position="184"/>
    </location>
</feature>
<keyword evidence="2" id="KW-0472">Membrane</keyword>
<evidence type="ECO:0000259" key="3">
    <source>
        <dbReference type="Pfam" id="PF12089"/>
    </source>
</evidence>